<dbReference type="AlphaFoldDB" id="A0A1H5DC49"/>
<accession>A0A1H5DC49</accession>
<dbReference type="OrthoDB" id="8230589at2"/>
<feature type="transmembrane region" description="Helical" evidence="1">
    <location>
        <begin position="35"/>
        <end position="57"/>
    </location>
</feature>
<reference evidence="3 4" key="1">
    <citation type="submission" date="2016-10" db="EMBL/GenBank/DDBJ databases">
        <authorList>
            <person name="de Groot N.N."/>
        </authorList>
    </citation>
    <scope>NUCLEOTIDE SEQUENCE [LARGE SCALE GENOMIC DNA]</scope>
    <source>
        <strain evidence="3 4">MT12</strain>
    </source>
</reference>
<sequence>MKTGTTGGERRSQRRCILFRRRFGNDTRGVAAIEFGVLVPLLSLMVVSVTDIGLAIYRKMQVEGSSQAGVEYAITHGFDANAISTAVAAATNSNVINASPVPIKFCGCATSSGVSSMTCGGICPGGGMAGTYTIVSAQGSYSTIINYQVVPNTYIISTQSTARLQ</sequence>
<dbReference type="Pfam" id="PF07811">
    <property type="entry name" value="TadE"/>
    <property type="match status" value="1"/>
</dbReference>
<dbReference type="InterPro" id="IPR012495">
    <property type="entry name" value="TadE-like_dom"/>
</dbReference>
<evidence type="ECO:0000313" key="3">
    <source>
        <dbReference type="EMBL" id="SED76358.1"/>
    </source>
</evidence>
<dbReference type="RefSeq" id="WP_143046795.1">
    <property type="nucleotide sequence ID" value="NZ_FNTH01000001.1"/>
</dbReference>
<gene>
    <name evidence="3" type="ORF">SAMN05444164_5724</name>
</gene>
<feature type="domain" description="TadE-like" evidence="2">
    <location>
        <begin position="29"/>
        <end position="69"/>
    </location>
</feature>
<keyword evidence="1" id="KW-0472">Membrane</keyword>
<dbReference type="Proteomes" id="UP000198992">
    <property type="component" value="Unassembled WGS sequence"/>
</dbReference>
<proteinExistence type="predicted"/>
<name>A0A1H5DC49_9BRAD</name>
<organism evidence="3 4">
    <name type="scientific">Bradyrhizobium erythrophlei</name>
    <dbReference type="NCBI Taxonomy" id="1437360"/>
    <lineage>
        <taxon>Bacteria</taxon>
        <taxon>Pseudomonadati</taxon>
        <taxon>Pseudomonadota</taxon>
        <taxon>Alphaproteobacteria</taxon>
        <taxon>Hyphomicrobiales</taxon>
        <taxon>Nitrobacteraceae</taxon>
        <taxon>Bradyrhizobium</taxon>
    </lineage>
</organism>
<keyword evidence="1" id="KW-1133">Transmembrane helix</keyword>
<dbReference type="EMBL" id="FNTH01000001">
    <property type="protein sequence ID" value="SED76358.1"/>
    <property type="molecule type" value="Genomic_DNA"/>
</dbReference>
<protein>
    <submittedName>
        <fullName evidence="3">Flp pilus assembly protein TadG</fullName>
    </submittedName>
</protein>
<evidence type="ECO:0000313" key="4">
    <source>
        <dbReference type="Proteomes" id="UP000198992"/>
    </source>
</evidence>
<keyword evidence="1" id="KW-0812">Transmembrane</keyword>
<evidence type="ECO:0000259" key="2">
    <source>
        <dbReference type="Pfam" id="PF07811"/>
    </source>
</evidence>
<evidence type="ECO:0000256" key="1">
    <source>
        <dbReference type="SAM" id="Phobius"/>
    </source>
</evidence>